<evidence type="ECO:0000313" key="9">
    <source>
        <dbReference type="EMBL" id="MBM7646499.1"/>
    </source>
</evidence>
<dbReference type="InterPro" id="IPR020846">
    <property type="entry name" value="MFS_dom"/>
</dbReference>
<dbReference type="Gene3D" id="1.20.1250.20">
    <property type="entry name" value="MFS general substrate transporter like domains"/>
    <property type="match status" value="2"/>
</dbReference>
<keyword evidence="3" id="KW-1003">Cell membrane</keyword>
<keyword evidence="6 7" id="KW-0472">Membrane</keyword>
<protein>
    <submittedName>
        <fullName evidence="9">MFS family permease</fullName>
    </submittedName>
</protein>
<dbReference type="InterPro" id="IPR050171">
    <property type="entry name" value="MFS_Transporters"/>
</dbReference>
<evidence type="ECO:0000256" key="4">
    <source>
        <dbReference type="ARBA" id="ARBA00022692"/>
    </source>
</evidence>
<organism evidence="9 10">
    <name type="scientific">Scopulibacillus daqui</name>
    <dbReference type="NCBI Taxonomy" id="1469162"/>
    <lineage>
        <taxon>Bacteria</taxon>
        <taxon>Bacillati</taxon>
        <taxon>Bacillota</taxon>
        <taxon>Bacilli</taxon>
        <taxon>Bacillales</taxon>
        <taxon>Sporolactobacillaceae</taxon>
        <taxon>Scopulibacillus</taxon>
    </lineage>
</organism>
<feature type="transmembrane region" description="Helical" evidence="7">
    <location>
        <begin position="276"/>
        <end position="293"/>
    </location>
</feature>
<dbReference type="Pfam" id="PF07690">
    <property type="entry name" value="MFS_1"/>
    <property type="match status" value="1"/>
</dbReference>
<name>A0ABS2Q2I2_9BACL</name>
<feature type="transmembrane region" description="Helical" evidence="7">
    <location>
        <begin position="129"/>
        <end position="150"/>
    </location>
</feature>
<evidence type="ECO:0000313" key="10">
    <source>
        <dbReference type="Proteomes" id="UP000808914"/>
    </source>
</evidence>
<keyword evidence="10" id="KW-1185">Reference proteome</keyword>
<reference evidence="9 10" key="1">
    <citation type="submission" date="2021-01" db="EMBL/GenBank/DDBJ databases">
        <title>Genomic Encyclopedia of Type Strains, Phase IV (KMG-IV): sequencing the most valuable type-strain genomes for metagenomic binning, comparative biology and taxonomic classification.</title>
        <authorList>
            <person name="Goeker M."/>
        </authorList>
    </citation>
    <scope>NUCLEOTIDE SEQUENCE [LARGE SCALE GENOMIC DNA]</scope>
    <source>
        <strain evidence="9 10">DSM 28236</strain>
    </source>
</reference>
<keyword evidence="5 7" id="KW-1133">Transmembrane helix</keyword>
<comment type="subcellular location">
    <subcellularLocation>
        <location evidence="1">Cell membrane</location>
        <topology evidence="1">Multi-pass membrane protein</topology>
    </subcellularLocation>
</comment>
<evidence type="ECO:0000256" key="1">
    <source>
        <dbReference type="ARBA" id="ARBA00004651"/>
    </source>
</evidence>
<feature type="transmembrane region" description="Helical" evidence="7">
    <location>
        <begin position="95"/>
        <end position="117"/>
    </location>
</feature>
<dbReference type="RefSeq" id="WP_205004381.1">
    <property type="nucleotide sequence ID" value="NZ_JAFBER010000022.1"/>
</dbReference>
<feature type="transmembrane region" description="Helical" evidence="7">
    <location>
        <begin position="156"/>
        <end position="177"/>
    </location>
</feature>
<comment type="caution">
    <text evidence="9">The sequence shown here is derived from an EMBL/GenBank/DDBJ whole genome shotgun (WGS) entry which is preliminary data.</text>
</comment>
<proteinExistence type="predicted"/>
<feature type="transmembrane region" description="Helical" evidence="7">
    <location>
        <begin position="37"/>
        <end position="59"/>
    </location>
</feature>
<feature type="transmembrane region" description="Helical" evidence="7">
    <location>
        <begin position="71"/>
        <end position="89"/>
    </location>
</feature>
<feature type="transmembrane region" description="Helical" evidence="7">
    <location>
        <begin position="246"/>
        <end position="269"/>
    </location>
</feature>
<dbReference type="InterPro" id="IPR036259">
    <property type="entry name" value="MFS_trans_sf"/>
</dbReference>
<keyword evidence="4 7" id="KW-0812">Transmembrane</keyword>
<feature type="domain" description="Major facilitator superfamily (MFS) profile" evidence="8">
    <location>
        <begin position="4"/>
        <end position="386"/>
    </location>
</feature>
<evidence type="ECO:0000256" key="7">
    <source>
        <dbReference type="SAM" id="Phobius"/>
    </source>
</evidence>
<dbReference type="CDD" id="cd17329">
    <property type="entry name" value="MFS_MdtH_MDR_like"/>
    <property type="match status" value="1"/>
</dbReference>
<feature type="transmembrane region" description="Helical" evidence="7">
    <location>
        <begin position="361"/>
        <end position="382"/>
    </location>
</feature>
<keyword evidence="2" id="KW-0813">Transport</keyword>
<evidence type="ECO:0000256" key="3">
    <source>
        <dbReference type="ARBA" id="ARBA00022475"/>
    </source>
</evidence>
<dbReference type="PANTHER" id="PTHR23517">
    <property type="entry name" value="RESISTANCE PROTEIN MDTM, PUTATIVE-RELATED-RELATED"/>
    <property type="match status" value="1"/>
</dbReference>
<dbReference type="SUPFAM" id="SSF103473">
    <property type="entry name" value="MFS general substrate transporter"/>
    <property type="match status" value="1"/>
</dbReference>
<dbReference type="InterPro" id="IPR011701">
    <property type="entry name" value="MFS"/>
</dbReference>
<evidence type="ECO:0000256" key="6">
    <source>
        <dbReference type="ARBA" id="ARBA00023136"/>
    </source>
</evidence>
<dbReference type="Proteomes" id="UP000808914">
    <property type="component" value="Unassembled WGS sequence"/>
</dbReference>
<gene>
    <name evidence="9" type="ORF">JOD45_002729</name>
</gene>
<dbReference type="PANTHER" id="PTHR23517:SF10">
    <property type="entry name" value="MAJOR FACILITATOR SUPERFAMILY (MFS) PROFILE DOMAIN-CONTAINING PROTEIN"/>
    <property type="match status" value="1"/>
</dbReference>
<evidence type="ECO:0000256" key="2">
    <source>
        <dbReference type="ARBA" id="ARBA00022448"/>
    </source>
</evidence>
<feature type="transmembrane region" description="Helical" evidence="7">
    <location>
        <begin position="5"/>
        <end position="25"/>
    </location>
</feature>
<dbReference type="EMBL" id="JAFBER010000022">
    <property type="protein sequence ID" value="MBM7646499.1"/>
    <property type="molecule type" value="Genomic_DNA"/>
</dbReference>
<evidence type="ECO:0000259" key="8">
    <source>
        <dbReference type="PROSITE" id="PS50850"/>
    </source>
</evidence>
<dbReference type="PROSITE" id="PS50850">
    <property type="entry name" value="MFS"/>
    <property type="match status" value="1"/>
</dbReference>
<accession>A0ABS2Q2I2</accession>
<feature type="transmembrane region" description="Helical" evidence="7">
    <location>
        <begin position="206"/>
        <end position="226"/>
    </location>
</feature>
<sequence length="402" mass="44182">MPKSLWLLIFGMVFNVTGISFLFPLNTIYIHEHLGHSLTFAGFVLMLNSGAGIVGNLIGGMMFDRIGGYKSILSGVIIATAAGFLMAMFHSTWPYTIFLAVIGFGSGLIFPSMYALAGTVWPEGGRKAFNALYVAQNLGVALGASVGGFIASVSFIYIFVVNGIMYLFFALIVLLTYKSIDPRNEAIDVQTSMMEQSGAIKNKHRFYSLVVLCIGFFICWIAYVQWQSTISVYTQSLGIPLAKYSLLWSINGLLIVLGQPAVSFIVRYLKLPKAQILTGIAIFVISFISLLFSHQFSGFLISMIILTLGEMLVWPAVPSIAQDLAPNGKSGFYQGFVNSVSTGGRMVGPLIGGFIVDLTNIHVLIYILLFIYIGAVITTLIYDKSLNRRLCRQQHLVNRYKE</sequence>
<evidence type="ECO:0000256" key="5">
    <source>
        <dbReference type="ARBA" id="ARBA00022989"/>
    </source>
</evidence>